<evidence type="ECO:0000256" key="3">
    <source>
        <dbReference type="ARBA" id="ARBA00023186"/>
    </source>
</evidence>
<protein>
    <submittedName>
        <fullName evidence="5">Prefoldin subunit 1</fullName>
    </submittedName>
</protein>
<accession>A0A210QEI5</accession>
<organism evidence="5 6">
    <name type="scientific">Mizuhopecten yessoensis</name>
    <name type="common">Japanese scallop</name>
    <name type="synonym">Patinopecten yessoensis</name>
    <dbReference type="NCBI Taxonomy" id="6573"/>
    <lineage>
        <taxon>Eukaryota</taxon>
        <taxon>Metazoa</taxon>
        <taxon>Spiralia</taxon>
        <taxon>Lophotrochozoa</taxon>
        <taxon>Mollusca</taxon>
        <taxon>Bivalvia</taxon>
        <taxon>Autobranchia</taxon>
        <taxon>Pteriomorphia</taxon>
        <taxon>Pectinida</taxon>
        <taxon>Pectinoidea</taxon>
        <taxon>Pectinidae</taxon>
        <taxon>Mizuhopecten</taxon>
    </lineage>
</organism>
<comment type="subunit">
    <text evidence="2">Heterohexamer of two PFD-alpha type and four PFD-beta type subunits.</text>
</comment>
<gene>
    <name evidence="5" type="ORF">KP79_PYT07151</name>
</gene>
<dbReference type="InterPro" id="IPR002777">
    <property type="entry name" value="PFD_beta-like"/>
</dbReference>
<keyword evidence="3" id="KW-0143">Chaperone</keyword>
<dbReference type="CDD" id="cd23164">
    <property type="entry name" value="Prefoldin_1"/>
    <property type="match status" value="1"/>
</dbReference>
<comment type="similarity">
    <text evidence="1">Belongs to the prefoldin subunit beta family.</text>
</comment>
<evidence type="ECO:0000256" key="4">
    <source>
        <dbReference type="SAM" id="Coils"/>
    </source>
</evidence>
<dbReference type="GO" id="GO:0016272">
    <property type="term" value="C:prefoldin complex"/>
    <property type="evidence" value="ECO:0007669"/>
    <property type="project" value="InterPro"/>
</dbReference>
<dbReference type="Proteomes" id="UP000242188">
    <property type="component" value="Unassembled WGS sequence"/>
</dbReference>
<dbReference type="GO" id="GO:0051082">
    <property type="term" value="F:unfolded protein binding"/>
    <property type="evidence" value="ECO:0007669"/>
    <property type="project" value="InterPro"/>
</dbReference>
<dbReference type="EMBL" id="NEDP02004030">
    <property type="protein sequence ID" value="OWF47143.1"/>
    <property type="molecule type" value="Genomic_DNA"/>
</dbReference>
<keyword evidence="6" id="KW-1185">Reference proteome</keyword>
<dbReference type="PANTHER" id="PTHR20903:SF0">
    <property type="entry name" value="PREFOLDIN SUBUNIT 1"/>
    <property type="match status" value="1"/>
</dbReference>
<dbReference type="GO" id="GO:0005737">
    <property type="term" value="C:cytoplasm"/>
    <property type="evidence" value="ECO:0007669"/>
    <property type="project" value="TreeGrafter"/>
</dbReference>
<dbReference type="Gene3D" id="1.10.287.370">
    <property type="match status" value="1"/>
</dbReference>
<evidence type="ECO:0000256" key="1">
    <source>
        <dbReference type="ARBA" id="ARBA00008045"/>
    </source>
</evidence>
<proteinExistence type="inferred from homology"/>
<dbReference type="PANTHER" id="PTHR20903">
    <property type="entry name" value="PREFOLDIN SUBUNIT 1-RELATED"/>
    <property type="match status" value="1"/>
</dbReference>
<dbReference type="InterPro" id="IPR009053">
    <property type="entry name" value="Prefoldin"/>
</dbReference>
<name>A0A210QEI5_MIZYE</name>
<evidence type="ECO:0000313" key="5">
    <source>
        <dbReference type="EMBL" id="OWF47143.1"/>
    </source>
</evidence>
<sequence length="126" mass="14556">MAKGTLPVDMELRKAFQELQSKMITTTQQIKLSNAQIDTLKRTVQHSKLVDQEVISLPPNTRTYEGVGRMFILQSVLDIQKNLQLKVKASEEKMKSLETNKVYLEKNLKESQNNLRELIVSKQQLR</sequence>
<dbReference type="SUPFAM" id="SSF46579">
    <property type="entry name" value="Prefoldin"/>
    <property type="match status" value="1"/>
</dbReference>
<dbReference type="GO" id="GO:0044183">
    <property type="term" value="F:protein folding chaperone"/>
    <property type="evidence" value="ECO:0007669"/>
    <property type="project" value="TreeGrafter"/>
</dbReference>
<evidence type="ECO:0000256" key="2">
    <source>
        <dbReference type="ARBA" id="ARBA00011695"/>
    </source>
</evidence>
<keyword evidence="4" id="KW-0175">Coiled coil</keyword>
<reference evidence="5 6" key="1">
    <citation type="journal article" date="2017" name="Nat. Ecol. Evol.">
        <title>Scallop genome provides insights into evolution of bilaterian karyotype and development.</title>
        <authorList>
            <person name="Wang S."/>
            <person name="Zhang J."/>
            <person name="Jiao W."/>
            <person name="Li J."/>
            <person name="Xun X."/>
            <person name="Sun Y."/>
            <person name="Guo X."/>
            <person name="Huan P."/>
            <person name="Dong B."/>
            <person name="Zhang L."/>
            <person name="Hu X."/>
            <person name="Sun X."/>
            <person name="Wang J."/>
            <person name="Zhao C."/>
            <person name="Wang Y."/>
            <person name="Wang D."/>
            <person name="Huang X."/>
            <person name="Wang R."/>
            <person name="Lv J."/>
            <person name="Li Y."/>
            <person name="Zhang Z."/>
            <person name="Liu B."/>
            <person name="Lu W."/>
            <person name="Hui Y."/>
            <person name="Liang J."/>
            <person name="Zhou Z."/>
            <person name="Hou R."/>
            <person name="Li X."/>
            <person name="Liu Y."/>
            <person name="Li H."/>
            <person name="Ning X."/>
            <person name="Lin Y."/>
            <person name="Zhao L."/>
            <person name="Xing Q."/>
            <person name="Dou J."/>
            <person name="Li Y."/>
            <person name="Mao J."/>
            <person name="Guo H."/>
            <person name="Dou H."/>
            <person name="Li T."/>
            <person name="Mu C."/>
            <person name="Jiang W."/>
            <person name="Fu Q."/>
            <person name="Fu X."/>
            <person name="Miao Y."/>
            <person name="Liu J."/>
            <person name="Yu Q."/>
            <person name="Li R."/>
            <person name="Liao H."/>
            <person name="Li X."/>
            <person name="Kong Y."/>
            <person name="Jiang Z."/>
            <person name="Chourrout D."/>
            <person name="Li R."/>
            <person name="Bao Z."/>
        </authorList>
    </citation>
    <scope>NUCLEOTIDE SEQUENCE [LARGE SCALE GENOMIC DNA]</scope>
    <source>
        <strain evidence="5 6">PY_sf001</strain>
    </source>
</reference>
<dbReference type="OrthoDB" id="5242628at2759"/>
<dbReference type="AlphaFoldDB" id="A0A210QEI5"/>
<feature type="coiled-coil region" evidence="4">
    <location>
        <begin position="80"/>
        <end position="114"/>
    </location>
</feature>
<dbReference type="Pfam" id="PF01920">
    <property type="entry name" value="Prefoldin_2"/>
    <property type="match status" value="1"/>
</dbReference>
<evidence type="ECO:0000313" key="6">
    <source>
        <dbReference type="Proteomes" id="UP000242188"/>
    </source>
</evidence>
<dbReference type="STRING" id="6573.A0A210QEI5"/>
<comment type="caution">
    <text evidence="5">The sequence shown here is derived from an EMBL/GenBank/DDBJ whole genome shotgun (WGS) entry which is preliminary data.</text>
</comment>